<organism evidence="1 2">
    <name type="scientific">Frankia alni (strain DSM 45986 / CECT 9034 / ACN14a)</name>
    <dbReference type="NCBI Taxonomy" id="326424"/>
    <lineage>
        <taxon>Bacteria</taxon>
        <taxon>Bacillati</taxon>
        <taxon>Actinomycetota</taxon>
        <taxon>Actinomycetes</taxon>
        <taxon>Frankiales</taxon>
        <taxon>Frankiaceae</taxon>
        <taxon>Frankia</taxon>
    </lineage>
</organism>
<dbReference type="Proteomes" id="UP000000657">
    <property type="component" value="Chromosome"/>
</dbReference>
<protein>
    <submittedName>
        <fullName evidence="1">Uncharacterized protein</fullName>
    </submittedName>
</protein>
<name>Q0RI52_FRAAA</name>
<sequence length="59" mass="6461">MIMVGPAVYRTIARQRGRIDAKTAIRPDSHRSGFVRTGKDAVARGWLQQVDGTGVGWHG</sequence>
<dbReference type="KEGG" id="fal:FRAAL4177"/>
<accession>Q0RI52</accession>
<dbReference type="STRING" id="326424.FRAAL4177"/>
<gene>
    <name evidence="1" type="ordered locus">FRAAL4177</name>
</gene>
<dbReference type="AlphaFoldDB" id="Q0RI52"/>
<reference evidence="1 2" key="1">
    <citation type="journal article" date="2007" name="Genome Res.">
        <title>Genome characteristics of facultatively symbiotic Frankia sp. strains reflect host range and host plant biogeography.</title>
        <authorList>
            <person name="Normand P."/>
            <person name="Lapierre P."/>
            <person name="Tisa L.S."/>
            <person name="Gogarten J.P."/>
            <person name="Alloisio N."/>
            <person name="Bagnarol E."/>
            <person name="Bassi C.A."/>
            <person name="Berry A.M."/>
            <person name="Bickhart D.M."/>
            <person name="Choisne N."/>
            <person name="Couloux A."/>
            <person name="Cournoyer B."/>
            <person name="Cruveiller S."/>
            <person name="Daubin V."/>
            <person name="Demange N."/>
            <person name="Francino M.P."/>
            <person name="Goltsman E."/>
            <person name="Huang Y."/>
            <person name="Kopp O.R."/>
            <person name="Labarre L."/>
            <person name="Lapidus A."/>
            <person name="Lavire C."/>
            <person name="Marechal J."/>
            <person name="Martinez M."/>
            <person name="Mastronunzio J.E."/>
            <person name="Mullin B.C."/>
            <person name="Niemann J."/>
            <person name="Pujic P."/>
            <person name="Rawnsley T."/>
            <person name="Rouy Z."/>
            <person name="Schenowitz C."/>
            <person name="Sellstedt A."/>
            <person name="Tavares F."/>
            <person name="Tomkins J.P."/>
            <person name="Vallenet D."/>
            <person name="Valverde C."/>
            <person name="Wall L.G."/>
            <person name="Wang Y."/>
            <person name="Medigue C."/>
            <person name="Benson D.R."/>
        </authorList>
    </citation>
    <scope>NUCLEOTIDE SEQUENCE [LARGE SCALE GENOMIC DNA]</scope>
    <source>
        <strain evidence="2">DSM 45986 / CECT 9034 / ACN14a</strain>
    </source>
</reference>
<proteinExistence type="predicted"/>
<evidence type="ECO:0000313" key="1">
    <source>
        <dbReference type="EMBL" id="CAJ62819.1"/>
    </source>
</evidence>
<keyword evidence="2" id="KW-1185">Reference proteome</keyword>
<evidence type="ECO:0000313" key="2">
    <source>
        <dbReference type="Proteomes" id="UP000000657"/>
    </source>
</evidence>
<dbReference type="EMBL" id="CT573213">
    <property type="protein sequence ID" value="CAJ62819.1"/>
    <property type="molecule type" value="Genomic_DNA"/>
</dbReference>
<dbReference type="HOGENOM" id="CLU_2953766_0_0_11"/>